<protein>
    <recommendedName>
        <fullName evidence="4">Secreted protein</fullName>
    </recommendedName>
</protein>
<keyword evidence="1" id="KW-0732">Signal</keyword>
<gene>
    <name evidence="2" type="ORF">CPB83DRAFT_657711</name>
</gene>
<organism evidence="2 3">
    <name type="scientific">Crepidotus variabilis</name>
    <dbReference type="NCBI Taxonomy" id="179855"/>
    <lineage>
        <taxon>Eukaryota</taxon>
        <taxon>Fungi</taxon>
        <taxon>Dikarya</taxon>
        <taxon>Basidiomycota</taxon>
        <taxon>Agaricomycotina</taxon>
        <taxon>Agaricomycetes</taxon>
        <taxon>Agaricomycetidae</taxon>
        <taxon>Agaricales</taxon>
        <taxon>Agaricineae</taxon>
        <taxon>Crepidotaceae</taxon>
        <taxon>Crepidotus</taxon>
    </lineage>
</organism>
<dbReference type="AlphaFoldDB" id="A0A9P6JJW5"/>
<evidence type="ECO:0000313" key="2">
    <source>
        <dbReference type="EMBL" id="KAF9523666.1"/>
    </source>
</evidence>
<name>A0A9P6JJW5_9AGAR</name>
<feature type="chain" id="PRO_5040184989" description="Secreted protein" evidence="1">
    <location>
        <begin position="22"/>
        <end position="90"/>
    </location>
</feature>
<reference evidence="2" key="1">
    <citation type="submission" date="2020-11" db="EMBL/GenBank/DDBJ databases">
        <authorList>
            <consortium name="DOE Joint Genome Institute"/>
            <person name="Ahrendt S."/>
            <person name="Riley R."/>
            <person name="Andreopoulos W."/>
            <person name="Labutti K."/>
            <person name="Pangilinan J."/>
            <person name="Ruiz-Duenas F.J."/>
            <person name="Barrasa J.M."/>
            <person name="Sanchez-Garcia M."/>
            <person name="Camarero S."/>
            <person name="Miyauchi S."/>
            <person name="Serrano A."/>
            <person name="Linde D."/>
            <person name="Babiker R."/>
            <person name="Drula E."/>
            <person name="Ayuso-Fernandez I."/>
            <person name="Pacheco R."/>
            <person name="Padilla G."/>
            <person name="Ferreira P."/>
            <person name="Barriuso J."/>
            <person name="Kellner H."/>
            <person name="Castanera R."/>
            <person name="Alfaro M."/>
            <person name="Ramirez L."/>
            <person name="Pisabarro A.G."/>
            <person name="Kuo A."/>
            <person name="Tritt A."/>
            <person name="Lipzen A."/>
            <person name="He G."/>
            <person name="Yan M."/>
            <person name="Ng V."/>
            <person name="Cullen D."/>
            <person name="Martin F."/>
            <person name="Rosso M.-N."/>
            <person name="Henrissat B."/>
            <person name="Hibbett D."/>
            <person name="Martinez A.T."/>
            <person name="Grigoriev I.V."/>
        </authorList>
    </citation>
    <scope>NUCLEOTIDE SEQUENCE</scope>
    <source>
        <strain evidence="2">CBS 506.95</strain>
    </source>
</reference>
<feature type="signal peptide" evidence="1">
    <location>
        <begin position="1"/>
        <end position="21"/>
    </location>
</feature>
<evidence type="ECO:0000313" key="3">
    <source>
        <dbReference type="Proteomes" id="UP000807306"/>
    </source>
</evidence>
<comment type="caution">
    <text evidence="2">The sequence shown here is derived from an EMBL/GenBank/DDBJ whole genome shotgun (WGS) entry which is preliminary data.</text>
</comment>
<dbReference type="EMBL" id="MU157912">
    <property type="protein sequence ID" value="KAF9523666.1"/>
    <property type="molecule type" value="Genomic_DNA"/>
</dbReference>
<evidence type="ECO:0000256" key="1">
    <source>
        <dbReference type="SAM" id="SignalP"/>
    </source>
</evidence>
<keyword evidence="3" id="KW-1185">Reference proteome</keyword>
<sequence>MRFPRSLWALISLPANFCVEAVPWLHKTCAPMNRDLTRRSFRLLNNDGRCSHRRLGISQQFRLTIRTKALNSFSPTSHRTNLILVKAPIS</sequence>
<dbReference type="Proteomes" id="UP000807306">
    <property type="component" value="Unassembled WGS sequence"/>
</dbReference>
<accession>A0A9P6JJW5</accession>
<proteinExistence type="predicted"/>
<evidence type="ECO:0008006" key="4">
    <source>
        <dbReference type="Google" id="ProtNLM"/>
    </source>
</evidence>